<dbReference type="PANTHER" id="PTHR10566">
    <property type="entry name" value="CHAPERONE-ACTIVITY OF BC1 COMPLEX CABC1 -RELATED"/>
    <property type="match status" value="1"/>
</dbReference>
<comment type="similarity">
    <text evidence="1">Belongs to the protein kinase superfamily. ADCK protein kinase family.</text>
</comment>
<dbReference type="InterPro" id="IPR056253">
    <property type="entry name" value="At2g29880-like_C"/>
</dbReference>
<dbReference type="InterPro" id="IPR024752">
    <property type="entry name" value="Myb/SANT-like_dom"/>
</dbReference>
<gene>
    <name evidence="6" type="ORF">HID58_002720</name>
</gene>
<dbReference type="Pfam" id="PF12776">
    <property type="entry name" value="Myb_DNA-bind_3"/>
    <property type="match status" value="1"/>
</dbReference>
<evidence type="ECO:0000313" key="7">
    <source>
        <dbReference type="Proteomes" id="UP000824890"/>
    </source>
</evidence>
<evidence type="ECO:0000259" key="5">
    <source>
        <dbReference type="Pfam" id="PF24769"/>
    </source>
</evidence>
<feature type="domain" description="Myb/SANT-like" evidence="4">
    <location>
        <begin position="777"/>
        <end position="873"/>
    </location>
</feature>
<feature type="domain" description="At2g29880-like C-terminal" evidence="5">
    <location>
        <begin position="1018"/>
        <end position="1064"/>
    </location>
</feature>
<feature type="compositionally biased region" description="Low complexity" evidence="2">
    <location>
        <begin position="76"/>
        <end position="89"/>
    </location>
</feature>
<dbReference type="CDD" id="cd05121">
    <property type="entry name" value="ABC1_ADCK3-like"/>
    <property type="match status" value="1"/>
</dbReference>
<dbReference type="Gene3D" id="1.10.510.10">
    <property type="entry name" value="Transferase(Phosphotransferase) domain 1"/>
    <property type="match status" value="1"/>
</dbReference>
<proteinExistence type="inferred from homology"/>
<dbReference type="PANTHER" id="PTHR10566:SF117">
    <property type="entry name" value="UNUSUAL PROTEIN KINASE-RELATED"/>
    <property type="match status" value="1"/>
</dbReference>
<dbReference type="InterPro" id="IPR050154">
    <property type="entry name" value="UbiB_kinase"/>
</dbReference>
<accession>A0ABQ8ENM4</accession>
<dbReference type="Pfam" id="PF03109">
    <property type="entry name" value="ABC1"/>
    <property type="match status" value="2"/>
</dbReference>
<evidence type="ECO:0000256" key="2">
    <source>
        <dbReference type="SAM" id="MobiDB-lite"/>
    </source>
</evidence>
<comment type="caution">
    <text evidence="6">The sequence shown here is derived from an EMBL/GenBank/DDBJ whole genome shotgun (WGS) entry which is preliminary data.</text>
</comment>
<evidence type="ECO:0000256" key="1">
    <source>
        <dbReference type="ARBA" id="ARBA00009670"/>
    </source>
</evidence>
<evidence type="ECO:0000259" key="4">
    <source>
        <dbReference type="Pfam" id="PF12776"/>
    </source>
</evidence>
<dbReference type="Pfam" id="PF24769">
    <property type="entry name" value="At2g29880_C"/>
    <property type="match status" value="1"/>
</dbReference>
<dbReference type="InterPro" id="IPR011009">
    <property type="entry name" value="Kinase-like_dom_sf"/>
</dbReference>
<dbReference type="InterPro" id="IPR004147">
    <property type="entry name" value="ABC1_dom"/>
</dbReference>
<reference evidence="6 7" key="1">
    <citation type="submission" date="2021-05" db="EMBL/GenBank/DDBJ databases">
        <title>Genome Assembly of Synthetic Allotetraploid Brassica napus Reveals Homoeologous Exchanges between Subgenomes.</title>
        <authorList>
            <person name="Davis J.T."/>
        </authorList>
    </citation>
    <scope>NUCLEOTIDE SEQUENCE [LARGE SCALE GENOMIC DNA]</scope>
    <source>
        <strain evidence="7">cv. Da-Ae</strain>
        <tissue evidence="6">Seedling</tissue>
    </source>
</reference>
<evidence type="ECO:0000259" key="3">
    <source>
        <dbReference type="Pfam" id="PF03109"/>
    </source>
</evidence>
<feature type="region of interest" description="Disordered" evidence="2">
    <location>
        <begin position="66"/>
        <end position="89"/>
    </location>
</feature>
<keyword evidence="7" id="KW-1185">Reference proteome</keyword>
<evidence type="ECO:0000313" key="6">
    <source>
        <dbReference type="EMBL" id="KAH0943083.1"/>
    </source>
</evidence>
<feature type="region of interest" description="Disordered" evidence="2">
    <location>
        <begin position="926"/>
        <end position="977"/>
    </location>
</feature>
<feature type="domain" description="ABC1 atypical kinase-like" evidence="3">
    <location>
        <begin position="253"/>
        <end position="326"/>
    </location>
</feature>
<dbReference type="EMBL" id="JAGKQM010000001">
    <property type="protein sequence ID" value="KAH0943083.1"/>
    <property type="molecule type" value="Genomic_DNA"/>
</dbReference>
<organism evidence="6 7">
    <name type="scientific">Brassica napus</name>
    <name type="common">Rape</name>
    <dbReference type="NCBI Taxonomy" id="3708"/>
    <lineage>
        <taxon>Eukaryota</taxon>
        <taxon>Viridiplantae</taxon>
        <taxon>Streptophyta</taxon>
        <taxon>Embryophyta</taxon>
        <taxon>Tracheophyta</taxon>
        <taxon>Spermatophyta</taxon>
        <taxon>Magnoliopsida</taxon>
        <taxon>eudicotyledons</taxon>
        <taxon>Gunneridae</taxon>
        <taxon>Pentapetalae</taxon>
        <taxon>rosids</taxon>
        <taxon>malvids</taxon>
        <taxon>Brassicales</taxon>
        <taxon>Brassicaceae</taxon>
        <taxon>Brassiceae</taxon>
        <taxon>Brassica</taxon>
    </lineage>
</organism>
<sequence length="1139" mass="127384">MEQREPLLLFSTVKLRSQTSLSMEAASPRLVNCGPKPTRFSVSSRRSFVSTIPHRNLSRRILAVATDPKPTQTPTVNGSSSSSKGVNNNVSTRVKDVSKEIKRVRAQMEEDEQLSVLMRGLRGQNLNDSVFADDSIQLRLVETGESSEFLPLVYDPATISAYWGKRPRAVASRVIQLLSVAGGFLSRLAVDVINKKVKEFESHLWFVKNEVSRAIELREIVTSLGPAYIKLGQALSIRPDILSPAAMTELQKLCDKVPSFPDDVAMALLEEELGKPWQEIYSELSPSPIAAASLGQVYKGRLKDNGDLVAVKVQRPFVLETVTVDLFVVVPKTYEKYTSRKVLTTQWIDGEKLSQSMENDVGELVNVGVICYLKQLLDTGFFHADPHPGNMIRTPDGKLAILDFGLVTKLTDDQKYGMIEAIAHLIHRDYDAIVKDFVKLGFIPDGVNLAPILPVLAKVFDQALEGGGAKNINFQELAADLAQITFDYPFRIPPYFALIIRAIGVLEGIALVGNPEFAIVDEAYPYIAQRLLTDESPRLREALRYTIYGKTGVFDAERFIDVMQAFETFITAAKSGGGEDMNGGMAELALLQNQTSSRVPMFPASASQPNQPAQTRVALSFLLSEKGNFFREFLLDEIVKGIDAITREQLVQAMAVFGFRNAPPIFGMVPSLGPFRPAGLLPSVTEEDKVILNNVQKVIEFLTGRSSMSNNPNQVVDVTQVVRELLPVLPGISVTVLPDIMSRLGSRVMARIVRDTFLMESGEASQPQKVKSGYFPWTSQESHLLKRLLVDGIRRGWRDSNGSLTKRTIETKVLPILNKQLRCNKTYKHYLNRMKSLKKEYHSYTDLLRFSSGFGWDPVTKQFTAPDEVWEEYLKAHPNNDNMKTKTFEAFEDLEVIFESATARGNNAFGLGGDATAEAFEVENDVQEREDVNHMENGTESNETTCRPSKEKLPSRKRAKPSGDGEPSESINLGEHSEKVLSEMIGVSTNIMNLMQQREERHQKEAEERESEKRKNNIWDAIKEIPGLERDICYDAVTKIHTLNMKDVFLSMSVEERLGWIRRNCDEECGMIVSNGGLEGDPLTRNLKRFYGNLKRFYGIAPALVEICMHSGGRVAQCYKTMMRHDIIVPDSQEANFVD</sequence>
<protein>
    <recommendedName>
        <fullName evidence="8">Protein kinase domain-containing protein</fullName>
    </recommendedName>
</protein>
<evidence type="ECO:0008006" key="8">
    <source>
        <dbReference type="Google" id="ProtNLM"/>
    </source>
</evidence>
<name>A0ABQ8ENM4_BRANA</name>
<dbReference type="SUPFAM" id="SSF56112">
    <property type="entry name" value="Protein kinase-like (PK-like)"/>
    <property type="match status" value="1"/>
</dbReference>
<feature type="domain" description="ABC1 atypical kinase-like" evidence="3">
    <location>
        <begin position="328"/>
        <end position="435"/>
    </location>
</feature>
<dbReference type="Proteomes" id="UP000824890">
    <property type="component" value="Unassembled WGS sequence"/>
</dbReference>
<feature type="compositionally biased region" description="Polar residues" evidence="2">
    <location>
        <begin position="936"/>
        <end position="947"/>
    </location>
</feature>